<protein>
    <submittedName>
        <fullName evidence="2">Uncharacterized protein</fullName>
    </submittedName>
</protein>
<keyword evidence="1" id="KW-0472">Membrane</keyword>
<sequence length="104" mass="11766">MFGISPLVLIILPLFFQIIFGRKAIAESITLEFGTISMISIILQIALTIIAFIIASTNFEEPVNHHGYRCGMGFIGIFMLSFLFSIILVIVIIVQYYIKKSYEE</sequence>
<feature type="transmembrane region" description="Helical" evidence="1">
    <location>
        <begin position="71"/>
        <end position="98"/>
    </location>
</feature>
<gene>
    <name evidence="2" type="ORF">EAH81_26095</name>
</gene>
<dbReference type="RefSeq" id="WP_140511838.1">
    <property type="nucleotide sequence ID" value="NZ_RCZH01000026.1"/>
</dbReference>
<reference evidence="2 3" key="1">
    <citation type="journal article" date="2019" name="Environ. Microbiol.">
        <title>Species interactions and distinct microbial communities in high Arctic permafrost affected cryosols are associated with the CH4 and CO2 gas fluxes.</title>
        <authorList>
            <person name="Altshuler I."/>
            <person name="Hamel J."/>
            <person name="Turney S."/>
            <person name="Magnuson E."/>
            <person name="Levesque R."/>
            <person name="Greer C."/>
            <person name="Whyte L.G."/>
        </authorList>
    </citation>
    <scope>NUCLEOTIDE SEQUENCE [LARGE SCALE GENOMIC DNA]</scope>
    <source>
        <strain evidence="2 3">42</strain>
    </source>
</reference>
<organism evidence="2 3">
    <name type="scientific">Flavobacterium pectinovorum</name>
    <dbReference type="NCBI Taxonomy" id="29533"/>
    <lineage>
        <taxon>Bacteria</taxon>
        <taxon>Pseudomonadati</taxon>
        <taxon>Bacteroidota</taxon>
        <taxon>Flavobacteriia</taxon>
        <taxon>Flavobacteriales</taxon>
        <taxon>Flavobacteriaceae</taxon>
        <taxon>Flavobacterium</taxon>
    </lineage>
</organism>
<accession>A0A502E329</accession>
<evidence type="ECO:0000313" key="3">
    <source>
        <dbReference type="Proteomes" id="UP000319700"/>
    </source>
</evidence>
<keyword evidence="3" id="KW-1185">Reference proteome</keyword>
<dbReference type="Proteomes" id="UP000319700">
    <property type="component" value="Unassembled WGS sequence"/>
</dbReference>
<evidence type="ECO:0000313" key="2">
    <source>
        <dbReference type="EMBL" id="TPG32105.1"/>
    </source>
</evidence>
<name>A0A502E329_9FLAO</name>
<comment type="caution">
    <text evidence="2">The sequence shown here is derived from an EMBL/GenBank/DDBJ whole genome shotgun (WGS) entry which is preliminary data.</text>
</comment>
<keyword evidence="1" id="KW-0812">Transmembrane</keyword>
<proteinExistence type="predicted"/>
<dbReference type="EMBL" id="RCZH01000026">
    <property type="protein sequence ID" value="TPG32105.1"/>
    <property type="molecule type" value="Genomic_DNA"/>
</dbReference>
<keyword evidence="1" id="KW-1133">Transmembrane helix</keyword>
<feature type="transmembrane region" description="Helical" evidence="1">
    <location>
        <begin position="36"/>
        <end position="59"/>
    </location>
</feature>
<dbReference type="AlphaFoldDB" id="A0A502E329"/>
<evidence type="ECO:0000256" key="1">
    <source>
        <dbReference type="SAM" id="Phobius"/>
    </source>
</evidence>